<dbReference type="KEGG" id="oni:Osc7112_2568"/>
<dbReference type="Proteomes" id="UP000010478">
    <property type="component" value="Chromosome"/>
</dbReference>
<sequence length="280" mass="32251">MTSQPLRIVKSIKEKNSVVKVITINILCERESWTQRRELLVEGLAAQQADLIGLQEVMLPEDNSAWLAQQLNMPYVQLVPYKGPDNYGAAILSRYPFIQQETLDLGSQGRVAQYVQVEVDGQQLVFCNGHYYWYPGPHPERVKQVQLLKDWLGKLPPALPIVALGDFNGMPQTPAIALMRERFTSAYAAYHGREPEYTCPTPLKKQRSWQYKLVKYIFNSWLNRTLRPWHGTLDYIFINQHLRVRDCQLILTSPAPNDRNLYPSDHFGIAAELEIVRELS</sequence>
<evidence type="ECO:0000259" key="2">
    <source>
        <dbReference type="Pfam" id="PF03372"/>
    </source>
</evidence>
<dbReference type="PANTHER" id="PTHR15822">
    <property type="entry name" value="TRAF AND TNF RECEPTOR-ASSOCIATED PROTEIN"/>
    <property type="match status" value="1"/>
</dbReference>
<dbReference type="EMBL" id="CP003614">
    <property type="protein sequence ID" value="AFZ06989.1"/>
    <property type="molecule type" value="Genomic_DNA"/>
</dbReference>
<protein>
    <submittedName>
        <fullName evidence="3">Endonuclease/exonuclease/phosphatase</fullName>
    </submittedName>
</protein>
<dbReference type="AlphaFoldDB" id="K9VHI8"/>
<evidence type="ECO:0000256" key="1">
    <source>
        <dbReference type="ARBA" id="ARBA00022801"/>
    </source>
</evidence>
<dbReference type="eggNOG" id="COG3568">
    <property type="taxonomic scope" value="Bacteria"/>
</dbReference>
<dbReference type="HOGENOM" id="CLU_095663_0_0_3"/>
<name>K9VHI8_9CYAN</name>
<evidence type="ECO:0000313" key="3">
    <source>
        <dbReference type="EMBL" id="AFZ06989.1"/>
    </source>
</evidence>
<keyword evidence="1" id="KW-0378">Hydrolase</keyword>
<dbReference type="SUPFAM" id="SSF56219">
    <property type="entry name" value="DNase I-like"/>
    <property type="match status" value="1"/>
</dbReference>
<gene>
    <name evidence="3" type="ORF">Osc7112_2568</name>
</gene>
<accession>K9VHI8</accession>
<dbReference type="STRING" id="179408.Osc7112_2568"/>
<organism evidence="3 4">
    <name type="scientific">Phormidium nigroviride PCC 7112</name>
    <dbReference type="NCBI Taxonomy" id="179408"/>
    <lineage>
        <taxon>Bacteria</taxon>
        <taxon>Bacillati</taxon>
        <taxon>Cyanobacteriota</taxon>
        <taxon>Cyanophyceae</taxon>
        <taxon>Oscillatoriophycideae</taxon>
        <taxon>Oscillatoriales</taxon>
        <taxon>Oscillatoriaceae</taxon>
        <taxon>Phormidium</taxon>
    </lineage>
</organism>
<dbReference type="Gene3D" id="3.60.10.10">
    <property type="entry name" value="Endonuclease/exonuclease/phosphatase"/>
    <property type="match status" value="1"/>
</dbReference>
<dbReference type="GO" id="GO:0004519">
    <property type="term" value="F:endonuclease activity"/>
    <property type="evidence" value="ECO:0007669"/>
    <property type="project" value="UniProtKB-KW"/>
</dbReference>
<dbReference type="InterPro" id="IPR051547">
    <property type="entry name" value="TDP2-like"/>
</dbReference>
<feature type="domain" description="Endonuclease/exonuclease/phosphatase" evidence="2">
    <location>
        <begin position="23"/>
        <end position="266"/>
    </location>
</feature>
<reference evidence="3 4" key="1">
    <citation type="submission" date="2012-05" db="EMBL/GenBank/DDBJ databases">
        <title>Finished chromosome of genome of Oscillatoria sp. PCC 7112.</title>
        <authorList>
            <consortium name="US DOE Joint Genome Institute"/>
            <person name="Gugger M."/>
            <person name="Coursin T."/>
            <person name="Rippka R."/>
            <person name="Tandeau De Marsac N."/>
            <person name="Huntemann M."/>
            <person name="Wei C.-L."/>
            <person name="Han J."/>
            <person name="Detter J.C."/>
            <person name="Han C."/>
            <person name="Tapia R."/>
            <person name="Davenport K."/>
            <person name="Daligault H."/>
            <person name="Erkkila T."/>
            <person name="Gu W."/>
            <person name="Munk A.C.C."/>
            <person name="Teshima H."/>
            <person name="Xu Y."/>
            <person name="Chain P."/>
            <person name="Chen A."/>
            <person name="Krypides N."/>
            <person name="Mavromatis K."/>
            <person name="Markowitz V."/>
            <person name="Szeto E."/>
            <person name="Ivanova N."/>
            <person name="Mikhailova N."/>
            <person name="Ovchinnikova G."/>
            <person name="Pagani I."/>
            <person name="Pati A."/>
            <person name="Goodwin L."/>
            <person name="Peters L."/>
            <person name="Pitluck S."/>
            <person name="Woyke T."/>
            <person name="Kerfeld C."/>
        </authorList>
    </citation>
    <scope>NUCLEOTIDE SEQUENCE [LARGE SCALE GENOMIC DNA]</scope>
    <source>
        <strain evidence="3 4">PCC 7112</strain>
    </source>
</reference>
<proteinExistence type="predicted"/>
<keyword evidence="3" id="KW-0255">Endonuclease</keyword>
<evidence type="ECO:0000313" key="4">
    <source>
        <dbReference type="Proteomes" id="UP000010478"/>
    </source>
</evidence>
<dbReference type="PANTHER" id="PTHR15822:SF23">
    <property type="entry name" value="ENDONUCLEASE_EXONUCLEASE_PHOSPHATASE FAMILY PROTEIN"/>
    <property type="match status" value="1"/>
</dbReference>
<dbReference type="InterPro" id="IPR005135">
    <property type="entry name" value="Endo/exonuclease/phosphatase"/>
</dbReference>
<keyword evidence="3" id="KW-0540">Nuclease</keyword>
<keyword evidence="3" id="KW-0269">Exonuclease</keyword>
<keyword evidence="4" id="KW-1185">Reference proteome</keyword>
<dbReference type="InterPro" id="IPR036691">
    <property type="entry name" value="Endo/exonu/phosph_ase_sf"/>
</dbReference>
<dbReference type="Pfam" id="PF03372">
    <property type="entry name" value="Exo_endo_phos"/>
    <property type="match status" value="1"/>
</dbReference>
<dbReference type="GO" id="GO:0004527">
    <property type="term" value="F:exonuclease activity"/>
    <property type="evidence" value="ECO:0007669"/>
    <property type="project" value="UniProtKB-KW"/>
</dbReference>